<keyword evidence="2" id="KW-1185">Reference proteome</keyword>
<dbReference type="EMBL" id="KZ293517">
    <property type="protein sequence ID" value="PBK58973.1"/>
    <property type="molecule type" value="Genomic_DNA"/>
</dbReference>
<accession>A0A2H3B552</accession>
<sequence length="580" mass="66751">MDGGTWYEHYAWTDVHCLNGSEHTRFKYARLSEVTLSASTESDQREVSIPVLKQQSYTGRRPVVSSSVAATPCANLGVVGLLEKLNSILSTSHTLNHSLSSVLKAYIVKDYDFGTVYGHLRPFWYNDLTDIEDKLQRREAWDWKMRQDVLVNNRIINHQVPPRRVWDLYSNRVLPWWAVRQWPWVISHAWMKEEDRTQVLTPTNEFEWPVPMPKDANLDLIRIEMLNLGAEYVWLDVLCLRQEHGRNEGLRSEEWKLDVPTIGGVYRMAYCNRSVCYISGLGRPFGLKAADLESKTCWFSRAWTLQETQRRMIIGGDTGDDRFMEKGMRTRVKNQLSLLEEGVGVGGTQTPVFTVLSEMQKRVSTNPVDRVAGLSYLLWTDELPAYHAAQSAEEAWIALVDEMDVTYRGELFFLYSKPGSGNRSWHPSWKQVMTEVLPPHPSSLRCSWDGFLQRRKEKDTDYCCGPCIESGYVRGLAEDSPEGNRRWGELVVEDNTSVKHTFEIVVDHQYPIPEGWYALLGSDPFRFELREIFQGQCWVIGNGVPGQMFKKVSVFQITNKMDVKRLHDLHIATKAETVLA</sequence>
<evidence type="ECO:0008006" key="3">
    <source>
        <dbReference type="Google" id="ProtNLM"/>
    </source>
</evidence>
<proteinExistence type="predicted"/>
<protein>
    <recommendedName>
        <fullName evidence="3">Heterokaryon incompatibility domain-containing protein</fullName>
    </recommendedName>
</protein>
<evidence type="ECO:0000313" key="1">
    <source>
        <dbReference type="EMBL" id="PBK58973.1"/>
    </source>
</evidence>
<evidence type="ECO:0000313" key="2">
    <source>
        <dbReference type="Proteomes" id="UP000218334"/>
    </source>
</evidence>
<organism evidence="1 2">
    <name type="scientific">Armillaria solidipes</name>
    <dbReference type="NCBI Taxonomy" id="1076256"/>
    <lineage>
        <taxon>Eukaryota</taxon>
        <taxon>Fungi</taxon>
        <taxon>Dikarya</taxon>
        <taxon>Basidiomycota</taxon>
        <taxon>Agaricomycotina</taxon>
        <taxon>Agaricomycetes</taxon>
        <taxon>Agaricomycetidae</taxon>
        <taxon>Agaricales</taxon>
        <taxon>Marasmiineae</taxon>
        <taxon>Physalacriaceae</taxon>
        <taxon>Armillaria</taxon>
    </lineage>
</organism>
<gene>
    <name evidence="1" type="ORF">ARMSODRAFT_81368</name>
</gene>
<reference evidence="2" key="1">
    <citation type="journal article" date="2017" name="Nat. Ecol. Evol.">
        <title>Genome expansion and lineage-specific genetic innovations in the forest pathogenic fungi Armillaria.</title>
        <authorList>
            <person name="Sipos G."/>
            <person name="Prasanna A.N."/>
            <person name="Walter M.C."/>
            <person name="O'Connor E."/>
            <person name="Balint B."/>
            <person name="Krizsan K."/>
            <person name="Kiss B."/>
            <person name="Hess J."/>
            <person name="Varga T."/>
            <person name="Slot J."/>
            <person name="Riley R."/>
            <person name="Boka B."/>
            <person name="Rigling D."/>
            <person name="Barry K."/>
            <person name="Lee J."/>
            <person name="Mihaltcheva S."/>
            <person name="LaButti K."/>
            <person name="Lipzen A."/>
            <person name="Waldron R."/>
            <person name="Moloney N.M."/>
            <person name="Sperisen C."/>
            <person name="Kredics L."/>
            <person name="Vagvoelgyi C."/>
            <person name="Patrignani A."/>
            <person name="Fitzpatrick D."/>
            <person name="Nagy I."/>
            <person name="Doyle S."/>
            <person name="Anderson J.B."/>
            <person name="Grigoriev I.V."/>
            <person name="Gueldener U."/>
            <person name="Muensterkoetter M."/>
            <person name="Nagy L.G."/>
        </authorList>
    </citation>
    <scope>NUCLEOTIDE SEQUENCE [LARGE SCALE GENOMIC DNA]</scope>
    <source>
        <strain evidence="2">28-4</strain>
    </source>
</reference>
<name>A0A2H3B552_9AGAR</name>
<dbReference type="Proteomes" id="UP000218334">
    <property type="component" value="Unassembled WGS sequence"/>
</dbReference>
<dbReference type="AlphaFoldDB" id="A0A2H3B552"/>